<evidence type="ECO:0000256" key="1">
    <source>
        <dbReference type="SAM" id="MobiDB-lite"/>
    </source>
</evidence>
<name>A0A9P7VM24_9AGAR</name>
<evidence type="ECO:0000313" key="2">
    <source>
        <dbReference type="EMBL" id="KAG7442394.1"/>
    </source>
</evidence>
<accession>A0A9P7VM24</accession>
<feature type="compositionally biased region" description="Acidic residues" evidence="1">
    <location>
        <begin position="258"/>
        <end position="276"/>
    </location>
</feature>
<comment type="caution">
    <text evidence="2">The sequence shown here is derived from an EMBL/GenBank/DDBJ whole genome shotgun (WGS) entry which is preliminary data.</text>
</comment>
<reference evidence="2" key="1">
    <citation type="submission" date="2020-11" db="EMBL/GenBank/DDBJ databases">
        <title>Adaptations for nitrogen fixation in a non-lichenized fungal sporocarp promotes dispersal by wood-feeding termites.</title>
        <authorList>
            <consortium name="DOE Joint Genome Institute"/>
            <person name="Koch R.A."/>
            <person name="Yoon G."/>
            <person name="Arayal U."/>
            <person name="Lail K."/>
            <person name="Amirebrahimi M."/>
            <person name="Labutti K."/>
            <person name="Lipzen A."/>
            <person name="Riley R."/>
            <person name="Barry K."/>
            <person name="Henrissat B."/>
            <person name="Grigoriev I.V."/>
            <person name="Herr J.R."/>
            <person name="Aime M.C."/>
        </authorList>
    </citation>
    <scope>NUCLEOTIDE SEQUENCE</scope>
    <source>
        <strain evidence="2">MCA 3950</strain>
    </source>
</reference>
<feature type="region of interest" description="Disordered" evidence="1">
    <location>
        <begin position="47"/>
        <end position="69"/>
    </location>
</feature>
<proteinExistence type="predicted"/>
<dbReference type="GeneID" id="66099927"/>
<protein>
    <submittedName>
        <fullName evidence="2">Uncharacterized protein</fullName>
    </submittedName>
</protein>
<sequence length="276" mass="30626">MDFSTQTYIPPPYSVVDPFLSNNQQHSSQSTEPALWSNFLSSVPSATSEYPCDESKPQIPHWSQLPPSSTLPPSAMGVMDLGGRPAVTELMFPSSLSNGPIPMDFPDTGSLSTGWPHPKALSQATDDCVVEEIKPSKHICDLCPGPLKAQKGRWLLCPKCTYSLLNRPEEPNPLIRNGGKATFKCVYPSEDFPVKNHIDESTGVCQALYAMYLYYLREESALHIKDGLTHTEFQILVKTNASRRAYTDFGIEPPMSSGEEEYDTFGDDDDVSDYEF</sequence>
<dbReference type="RefSeq" id="XP_043035894.1">
    <property type="nucleotide sequence ID" value="XM_043177640.1"/>
</dbReference>
<evidence type="ECO:0000313" key="3">
    <source>
        <dbReference type="Proteomes" id="UP000812287"/>
    </source>
</evidence>
<dbReference type="OrthoDB" id="3010751at2759"/>
<feature type="region of interest" description="Disordered" evidence="1">
    <location>
        <begin position="248"/>
        <end position="276"/>
    </location>
</feature>
<dbReference type="AlphaFoldDB" id="A0A9P7VM24"/>
<gene>
    <name evidence="2" type="ORF">BT62DRAFT_1010318</name>
</gene>
<dbReference type="Proteomes" id="UP000812287">
    <property type="component" value="Unassembled WGS sequence"/>
</dbReference>
<organism evidence="2 3">
    <name type="scientific">Guyanagaster necrorhizus</name>
    <dbReference type="NCBI Taxonomy" id="856835"/>
    <lineage>
        <taxon>Eukaryota</taxon>
        <taxon>Fungi</taxon>
        <taxon>Dikarya</taxon>
        <taxon>Basidiomycota</taxon>
        <taxon>Agaricomycotina</taxon>
        <taxon>Agaricomycetes</taxon>
        <taxon>Agaricomycetidae</taxon>
        <taxon>Agaricales</taxon>
        <taxon>Marasmiineae</taxon>
        <taxon>Physalacriaceae</taxon>
        <taxon>Guyanagaster</taxon>
    </lineage>
</organism>
<dbReference type="EMBL" id="MU250551">
    <property type="protein sequence ID" value="KAG7442394.1"/>
    <property type="molecule type" value="Genomic_DNA"/>
</dbReference>
<keyword evidence="3" id="KW-1185">Reference proteome</keyword>